<reference evidence="2" key="1">
    <citation type="submission" date="2023-10" db="EMBL/GenBank/DDBJ databases">
        <authorList>
            <person name="Chen Y."/>
            <person name="Shah S."/>
            <person name="Dougan E. K."/>
            <person name="Thang M."/>
            <person name="Chan C."/>
        </authorList>
    </citation>
    <scope>NUCLEOTIDE SEQUENCE [LARGE SCALE GENOMIC DNA]</scope>
</reference>
<evidence type="ECO:0000313" key="3">
    <source>
        <dbReference type="Proteomes" id="UP001189429"/>
    </source>
</evidence>
<name>A0ABN9SZU8_9DINO</name>
<organism evidence="2 3">
    <name type="scientific">Prorocentrum cordatum</name>
    <dbReference type="NCBI Taxonomy" id="2364126"/>
    <lineage>
        <taxon>Eukaryota</taxon>
        <taxon>Sar</taxon>
        <taxon>Alveolata</taxon>
        <taxon>Dinophyceae</taxon>
        <taxon>Prorocentrales</taxon>
        <taxon>Prorocentraceae</taxon>
        <taxon>Prorocentrum</taxon>
    </lineage>
</organism>
<comment type="caution">
    <text evidence="2">The sequence shown here is derived from an EMBL/GenBank/DDBJ whole genome shotgun (WGS) entry which is preliminary data.</text>
</comment>
<proteinExistence type="predicted"/>
<sequence>MQILQAETLHLLLRGPGWENLRAATPAPWCAWPIPRTAQSVRGGGGGGRGGGEEEEEEEEEERSTVNARSGVAADSSWIPTSQRPAPTLPPSSSNGSCRRSFGSWSTV</sequence>
<feature type="compositionally biased region" description="Acidic residues" evidence="1">
    <location>
        <begin position="53"/>
        <end position="62"/>
    </location>
</feature>
<keyword evidence="3" id="KW-1185">Reference proteome</keyword>
<evidence type="ECO:0000256" key="1">
    <source>
        <dbReference type="SAM" id="MobiDB-lite"/>
    </source>
</evidence>
<feature type="compositionally biased region" description="Polar residues" evidence="1">
    <location>
        <begin position="78"/>
        <end position="108"/>
    </location>
</feature>
<accession>A0ABN9SZU8</accession>
<gene>
    <name evidence="2" type="ORF">PCOR1329_LOCUS34184</name>
</gene>
<dbReference type="Proteomes" id="UP001189429">
    <property type="component" value="Unassembled WGS sequence"/>
</dbReference>
<protein>
    <submittedName>
        <fullName evidence="2">Uncharacterized protein</fullName>
    </submittedName>
</protein>
<dbReference type="EMBL" id="CAUYUJ010014204">
    <property type="protein sequence ID" value="CAK0838163.1"/>
    <property type="molecule type" value="Genomic_DNA"/>
</dbReference>
<evidence type="ECO:0000313" key="2">
    <source>
        <dbReference type="EMBL" id="CAK0838163.1"/>
    </source>
</evidence>
<feature type="region of interest" description="Disordered" evidence="1">
    <location>
        <begin position="32"/>
        <end position="108"/>
    </location>
</feature>